<gene>
    <name evidence="1" type="ORF">A9Q68_09890</name>
</gene>
<dbReference type="GO" id="GO:0015031">
    <property type="term" value="P:protein transport"/>
    <property type="evidence" value="ECO:0007669"/>
    <property type="project" value="InterPro"/>
</dbReference>
<dbReference type="ESTHER" id="9stre-a0a1l8mk34">
    <property type="family name" value="Asp2"/>
</dbReference>
<dbReference type="InterPro" id="IPR029058">
    <property type="entry name" value="AB_hydrolase_fold"/>
</dbReference>
<dbReference type="SUPFAM" id="SSF53474">
    <property type="entry name" value="alpha/beta-Hydrolases"/>
    <property type="match status" value="1"/>
</dbReference>
<dbReference type="AlphaFoldDB" id="A0A1L8MK34"/>
<evidence type="ECO:0000313" key="2">
    <source>
        <dbReference type="Proteomes" id="UP000182015"/>
    </source>
</evidence>
<reference evidence="2" key="1">
    <citation type="submission" date="2016-06" db="EMBL/GenBank/DDBJ databases">
        <authorList>
            <person name="de Vries S.P.W."/>
            <person name="Hadjirin N.F."/>
            <person name="Lay E.M."/>
            <person name="Zadoks R.N."/>
            <person name="Peacock S.J."/>
            <person name="Parkhill J."/>
            <person name="Grant A.J."/>
            <person name="Mcdougall S."/>
            <person name="Holmes M.A."/>
        </authorList>
    </citation>
    <scope>NUCLEOTIDE SEQUENCE [LARGE SCALE GENOMIC DNA]</scope>
    <source>
        <strain evidence="2">NZ1587</strain>
    </source>
</reference>
<dbReference type="Proteomes" id="UP000182015">
    <property type="component" value="Unassembled WGS sequence"/>
</dbReference>
<comment type="caution">
    <text evidence="1">The sequence shown here is derived from an EMBL/GenBank/DDBJ whole genome shotgun (WGS) entry which is preliminary data.</text>
</comment>
<sequence>MTEVDVRVLQIGQEDWSQKYDIPENMEWSYGLPDNYRPLLFDEKGKKVRAFSLILFTDETTYEESFDDLFHFTTPYSVFYNDKLVDWKAQKALFISRVAKPMDMSDPARLIPQLGHDFFSGQEGSKADNRYVNIYEDFKGKVSYQGNSFIHLEGEFGEEFKPLLTWRYNISSRPGQTLDFWLEYLKEGEVNLLLKAYRFIGGSSDLDDSYTFTEIDMEKQVTIPSKEKEHYLSFVLYAKGNGTLKLGPLHQRRARNSYGEYIAGGRRLVDDQRQELIAYFSPGDLKPPLNVYFSGYRTAEGFEGYWMMSKMKSPFILIGDPRLEGGSFYMGSEQLENQVTDFIEDKLQYLGFNKKQMILSGLSMGTFGASYYASRLEPHAVIIGKPLFSLGTIAKNGFQIRPDEFGTAFDMVHSLTNQLTKESMEEVNQKFWKAIEKADFSKTLFAMAYMKHDDYDNNAYYDFLDWSQGKNIKVISKGIEGRHNDNSASINQWFLNQYARIMSLDFGRKS</sequence>
<dbReference type="OrthoDB" id="9768578at2"/>
<dbReference type="STRING" id="1856638.A9Q68_09890"/>
<proteinExistence type="predicted"/>
<accession>A0A1L8MK34</accession>
<dbReference type="EMBL" id="LZDD01000004">
    <property type="protein sequence ID" value="OJF71142.1"/>
    <property type="molecule type" value="Genomic_DNA"/>
</dbReference>
<protein>
    <submittedName>
        <fullName evidence="1">Accessory Sec system protein Asp2</fullName>
    </submittedName>
</protein>
<dbReference type="RefSeq" id="WP_071794556.1">
    <property type="nucleotide sequence ID" value="NZ_LZDD01000004.1"/>
</dbReference>
<dbReference type="NCBIfam" id="TIGR03712">
    <property type="entry name" value="acc_sec_asp2"/>
    <property type="match status" value="1"/>
</dbReference>
<evidence type="ECO:0000313" key="1">
    <source>
        <dbReference type="EMBL" id="OJF71142.1"/>
    </source>
</evidence>
<name>A0A1L8MK34_9STRE</name>
<dbReference type="Pfam" id="PF16929">
    <property type="entry name" value="Asp2"/>
    <property type="match status" value="1"/>
</dbReference>
<organism evidence="1 2">
    <name type="scientific">Streptococcus bovimastitidis</name>
    <dbReference type="NCBI Taxonomy" id="1856638"/>
    <lineage>
        <taxon>Bacteria</taxon>
        <taxon>Bacillati</taxon>
        <taxon>Bacillota</taxon>
        <taxon>Bacilli</taxon>
        <taxon>Lactobacillales</taxon>
        <taxon>Streptococcaceae</taxon>
        <taxon>Streptococcus</taxon>
    </lineage>
</organism>
<keyword evidence="2" id="KW-1185">Reference proteome</keyword>
<dbReference type="InterPro" id="IPR022267">
    <property type="entry name" value="Asp2"/>
</dbReference>